<keyword evidence="5" id="KW-1185">Reference proteome</keyword>
<evidence type="ECO:0000313" key="5">
    <source>
        <dbReference type="Proteomes" id="UP000813463"/>
    </source>
</evidence>
<feature type="signal peptide" evidence="3">
    <location>
        <begin position="1"/>
        <end position="24"/>
    </location>
</feature>
<evidence type="ECO:0000256" key="3">
    <source>
        <dbReference type="SAM" id="SignalP"/>
    </source>
</evidence>
<dbReference type="Proteomes" id="UP000813463">
    <property type="component" value="Chromosome 6"/>
</dbReference>
<dbReference type="PROSITE" id="PS51473">
    <property type="entry name" value="GNK2"/>
    <property type="match status" value="1"/>
</dbReference>
<dbReference type="CDD" id="cd23509">
    <property type="entry name" value="Gnk2-like"/>
    <property type="match status" value="1"/>
</dbReference>
<accession>A0ABM3QX54</accession>
<dbReference type="GeneID" id="130459125"/>
<organism evidence="5 6">
    <name type="scientific">Spinacia oleracea</name>
    <name type="common">Spinach</name>
    <dbReference type="NCBI Taxonomy" id="3562"/>
    <lineage>
        <taxon>Eukaryota</taxon>
        <taxon>Viridiplantae</taxon>
        <taxon>Streptophyta</taxon>
        <taxon>Embryophyta</taxon>
        <taxon>Tracheophyta</taxon>
        <taxon>Spermatophyta</taxon>
        <taxon>Magnoliopsida</taxon>
        <taxon>eudicotyledons</taxon>
        <taxon>Gunneridae</taxon>
        <taxon>Pentapetalae</taxon>
        <taxon>Caryophyllales</taxon>
        <taxon>Chenopodiaceae</taxon>
        <taxon>Chenopodioideae</taxon>
        <taxon>Anserineae</taxon>
        <taxon>Spinacia</taxon>
    </lineage>
</organism>
<dbReference type="Pfam" id="PF01657">
    <property type="entry name" value="Stress-antifung"/>
    <property type="match status" value="1"/>
</dbReference>
<dbReference type="InterPro" id="IPR038408">
    <property type="entry name" value="GNK2_sf"/>
</dbReference>
<feature type="chain" id="PRO_5045665072" evidence="3">
    <location>
        <begin position="25"/>
        <end position="234"/>
    </location>
</feature>
<evidence type="ECO:0000313" key="6">
    <source>
        <dbReference type="RefSeq" id="XP_056687927.1"/>
    </source>
</evidence>
<dbReference type="PANTHER" id="PTHR32099">
    <property type="entry name" value="CYSTEINE-RICH REPEAT SECRETORY PROTEIN"/>
    <property type="match status" value="1"/>
</dbReference>
<dbReference type="RefSeq" id="XP_056687927.1">
    <property type="nucleotide sequence ID" value="XM_056831949.1"/>
</dbReference>
<gene>
    <name evidence="6" type="primary">LOC130459125</name>
</gene>
<protein>
    <submittedName>
        <fullName evidence="6">Cysteine-rich repeat secretory protein 58-like</fullName>
    </submittedName>
</protein>
<reference evidence="6" key="2">
    <citation type="submission" date="2025-08" db="UniProtKB">
        <authorList>
            <consortium name="RefSeq"/>
        </authorList>
    </citation>
    <scope>IDENTIFICATION</scope>
    <source>
        <tissue evidence="6">Leaf</tissue>
    </source>
</reference>
<dbReference type="PANTHER" id="PTHR32099:SF42">
    <property type="entry name" value="CYSTEINE-RICH RECEPTOR-LIKE PROTEIN KINASE 9-RELATED"/>
    <property type="match status" value="1"/>
</dbReference>
<feature type="domain" description="Gnk2-homologous" evidence="4">
    <location>
        <begin position="103"/>
        <end position="210"/>
    </location>
</feature>
<sequence length="234" mass="26356">MAIFNPKAIGLLCLSFFFFRPVVSEDQVTFMQEFCSEKQFDHGSVYQSNLNVLLANLSNEAVSKKFYNFTVGNSVNKVYGLFLCNGAYTAQCMLRYANHSIFSIVDDSVHFDFDYGPRVYQQFDQQLSSMLIGLFNKAIVDNTSLASALGVVYVRETISLAGYVDCTPDLSPYDCNRCLQSGLSRLPMNGRQLGTTALPSCRLSYFYIDVSPGKRFGASQVNHLLKYEFYSYIV</sequence>
<keyword evidence="1 3" id="KW-0732">Signal</keyword>
<proteinExistence type="predicted"/>
<name>A0ABM3QX54_SPIOL</name>
<dbReference type="InterPro" id="IPR002902">
    <property type="entry name" value="GNK2"/>
</dbReference>
<evidence type="ECO:0000256" key="1">
    <source>
        <dbReference type="ARBA" id="ARBA00022729"/>
    </source>
</evidence>
<dbReference type="Gene3D" id="3.30.430.20">
    <property type="entry name" value="Gnk2 domain, C-X8-C-X2-C motif"/>
    <property type="match status" value="2"/>
</dbReference>
<evidence type="ECO:0000256" key="2">
    <source>
        <dbReference type="ARBA" id="ARBA00022737"/>
    </source>
</evidence>
<keyword evidence="2" id="KW-0677">Repeat</keyword>
<evidence type="ECO:0000259" key="4">
    <source>
        <dbReference type="PROSITE" id="PS51473"/>
    </source>
</evidence>
<reference evidence="5" key="1">
    <citation type="journal article" date="2021" name="Nat. Commun.">
        <title>Genomic analyses provide insights into spinach domestication and the genetic basis of agronomic traits.</title>
        <authorList>
            <person name="Cai X."/>
            <person name="Sun X."/>
            <person name="Xu C."/>
            <person name="Sun H."/>
            <person name="Wang X."/>
            <person name="Ge C."/>
            <person name="Zhang Z."/>
            <person name="Wang Q."/>
            <person name="Fei Z."/>
            <person name="Jiao C."/>
            <person name="Wang Q."/>
        </authorList>
    </citation>
    <scope>NUCLEOTIDE SEQUENCE [LARGE SCALE GENOMIC DNA]</scope>
    <source>
        <strain evidence="5">cv. Varoflay</strain>
    </source>
</reference>